<evidence type="ECO:0000313" key="4">
    <source>
        <dbReference type="Proteomes" id="UP000693672"/>
    </source>
</evidence>
<feature type="compositionally biased region" description="Basic and acidic residues" evidence="1">
    <location>
        <begin position="155"/>
        <end position="171"/>
    </location>
</feature>
<feature type="region of interest" description="Disordered" evidence="1">
    <location>
        <begin position="155"/>
        <end position="187"/>
    </location>
</feature>
<evidence type="ECO:0000256" key="2">
    <source>
        <dbReference type="SAM" id="SignalP"/>
    </source>
</evidence>
<protein>
    <recommendedName>
        <fullName evidence="5">Copper chaperone NosL</fullName>
    </recommendedName>
</protein>
<gene>
    <name evidence="3" type="ORF">PAESOLCIP111_03110</name>
</gene>
<evidence type="ECO:0008006" key="5">
    <source>
        <dbReference type="Google" id="ProtNLM"/>
    </source>
</evidence>
<dbReference type="EMBL" id="CAJVAS010000012">
    <property type="protein sequence ID" value="CAG7629505.1"/>
    <property type="molecule type" value="Genomic_DNA"/>
</dbReference>
<evidence type="ECO:0000256" key="1">
    <source>
        <dbReference type="SAM" id="MobiDB-lite"/>
    </source>
</evidence>
<dbReference type="PANTHER" id="PTHR41247">
    <property type="entry name" value="HTH-TYPE TRANSCRIPTIONAL REPRESSOR YCNK"/>
    <property type="match status" value="1"/>
</dbReference>
<name>A0A916K285_9BACL</name>
<keyword evidence="2" id="KW-0732">Signal</keyword>
<dbReference type="PANTHER" id="PTHR41247:SF1">
    <property type="entry name" value="HTH-TYPE TRANSCRIPTIONAL REPRESSOR YCNK"/>
    <property type="match status" value="1"/>
</dbReference>
<dbReference type="PROSITE" id="PS51257">
    <property type="entry name" value="PROKAR_LIPOPROTEIN"/>
    <property type="match status" value="1"/>
</dbReference>
<dbReference type="Proteomes" id="UP000693672">
    <property type="component" value="Unassembled WGS sequence"/>
</dbReference>
<accession>A0A916K285</accession>
<dbReference type="AlphaFoldDB" id="A0A916K285"/>
<reference evidence="3" key="1">
    <citation type="submission" date="2021-06" db="EMBL/GenBank/DDBJ databases">
        <authorList>
            <person name="Criscuolo A."/>
        </authorList>
    </citation>
    <scope>NUCLEOTIDE SEQUENCE</scope>
    <source>
        <strain evidence="3">CIP111600</strain>
    </source>
</reference>
<feature type="chain" id="PRO_5036835203" description="Copper chaperone NosL" evidence="2">
    <location>
        <begin position="23"/>
        <end position="187"/>
    </location>
</feature>
<dbReference type="RefSeq" id="WP_218092869.1">
    <property type="nucleotide sequence ID" value="NZ_CAJVAS010000012.1"/>
</dbReference>
<proteinExistence type="predicted"/>
<evidence type="ECO:0000313" key="3">
    <source>
        <dbReference type="EMBL" id="CAG7629505.1"/>
    </source>
</evidence>
<dbReference type="InterPro" id="IPR008719">
    <property type="entry name" value="N2O_reductase_NosL"/>
</dbReference>
<dbReference type="Pfam" id="PF05573">
    <property type="entry name" value="NosL"/>
    <property type="match status" value="1"/>
</dbReference>
<feature type="signal peptide" evidence="2">
    <location>
        <begin position="1"/>
        <end position="22"/>
    </location>
</feature>
<sequence>MNKRLRVLCFLFLIAGLLSACAKTKYMAVPIQEATDKCAICNMQVKDDAFAVQLTTKEGKTYKFDDLGCMNEWVAKNGPEQIGAKFVRDYNTKEWISYEAAAYVFDASFKTPMAYGIYSFKDKQEAQTFINGQNKGKLMTAADLQQHTWERSKGAMDMGGAKHDMNAHSESSHAAPATGGAQGSHGQ</sequence>
<organism evidence="3 4">
    <name type="scientific">Paenibacillus solanacearum</name>
    <dbReference type="NCBI Taxonomy" id="2048548"/>
    <lineage>
        <taxon>Bacteria</taxon>
        <taxon>Bacillati</taxon>
        <taxon>Bacillota</taxon>
        <taxon>Bacilli</taxon>
        <taxon>Bacillales</taxon>
        <taxon>Paenibacillaceae</taxon>
        <taxon>Paenibacillus</taxon>
    </lineage>
</organism>
<keyword evidence="4" id="KW-1185">Reference proteome</keyword>
<comment type="caution">
    <text evidence="3">The sequence shown here is derived from an EMBL/GenBank/DDBJ whole genome shotgun (WGS) entry which is preliminary data.</text>
</comment>